<name>A0AAV2QZT9_MEGNR</name>
<evidence type="ECO:0000256" key="1">
    <source>
        <dbReference type="SAM" id="MobiDB-lite"/>
    </source>
</evidence>
<feature type="chain" id="PRO_5043618144" evidence="2">
    <location>
        <begin position="27"/>
        <end position="270"/>
    </location>
</feature>
<comment type="caution">
    <text evidence="3">The sequence shown here is derived from an EMBL/GenBank/DDBJ whole genome shotgun (WGS) entry which is preliminary data.</text>
</comment>
<keyword evidence="2" id="KW-0732">Signal</keyword>
<feature type="signal peptide" evidence="2">
    <location>
        <begin position="1"/>
        <end position="26"/>
    </location>
</feature>
<feature type="compositionally biased region" description="Low complexity" evidence="1">
    <location>
        <begin position="74"/>
        <end position="97"/>
    </location>
</feature>
<reference evidence="3 4" key="1">
    <citation type="submission" date="2024-05" db="EMBL/GenBank/DDBJ databases">
        <authorList>
            <person name="Wallberg A."/>
        </authorList>
    </citation>
    <scope>NUCLEOTIDE SEQUENCE [LARGE SCALE GENOMIC DNA]</scope>
</reference>
<organism evidence="3 4">
    <name type="scientific">Meganyctiphanes norvegica</name>
    <name type="common">Northern krill</name>
    <name type="synonym">Thysanopoda norvegica</name>
    <dbReference type="NCBI Taxonomy" id="48144"/>
    <lineage>
        <taxon>Eukaryota</taxon>
        <taxon>Metazoa</taxon>
        <taxon>Ecdysozoa</taxon>
        <taxon>Arthropoda</taxon>
        <taxon>Crustacea</taxon>
        <taxon>Multicrustacea</taxon>
        <taxon>Malacostraca</taxon>
        <taxon>Eumalacostraca</taxon>
        <taxon>Eucarida</taxon>
        <taxon>Euphausiacea</taxon>
        <taxon>Euphausiidae</taxon>
        <taxon>Meganyctiphanes</taxon>
    </lineage>
</organism>
<feature type="compositionally biased region" description="Polar residues" evidence="1">
    <location>
        <begin position="37"/>
        <end position="69"/>
    </location>
</feature>
<evidence type="ECO:0000313" key="3">
    <source>
        <dbReference type="EMBL" id="CAL4105000.1"/>
    </source>
</evidence>
<gene>
    <name evidence="3" type="ORF">MNOR_LOCUS17913</name>
</gene>
<keyword evidence="4" id="KW-1185">Reference proteome</keyword>
<dbReference type="InterPro" id="IPR008972">
    <property type="entry name" value="Cupredoxin"/>
</dbReference>
<evidence type="ECO:0000256" key="2">
    <source>
        <dbReference type="SAM" id="SignalP"/>
    </source>
</evidence>
<dbReference type="EMBL" id="CAXKWB010012566">
    <property type="protein sequence ID" value="CAL4105000.1"/>
    <property type="molecule type" value="Genomic_DNA"/>
</dbReference>
<feature type="region of interest" description="Disordered" evidence="1">
    <location>
        <begin position="37"/>
        <end position="105"/>
    </location>
</feature>
<accession>A0AAV2QZT9</accession>
<dbReference type="AlphaFoldDB" id="A0AAV2QZT9"/>
<protein>
    <submittedName>
        <fullName evidence="3">Uncharacterized protein</fullName>
    </submittedName>
</protein>
<sequence>MDARKCSHLTLLLMILLNVSLVAVCASNPFNRGGNPFNTGDNPYNSGDNPFNNGDNHFNSGDNPFNNRDNPYYSGDNPFNNGDNPFNSGNNPFNNGDKTYNSGNNSLNNKETSNYLCCINNKDLFKGSDFKNFQIGHVFNFCPFKAINQTDFIFGLQMHIIYNVNKEEYNSCRINQAPSDIGYICGVPPNPEAGCQESKPEQEYYYILKPRKGSQYRADGCCSMQRIKVSSQASPEERHDALMTKLGISGSSHGEVGVFMFAISLLVGLM</sequence>
<proteinExistence type="predicted"/>
<dbReference type="SUPFAM" id="SSF49503">
    <property type="entry name" value="Cupredoxins"/>
    <property type="match status" value="1"/>
</dbReference>
<evidence type="ECO:0000313" key="4">
    <source>
        <dbReference type="Proteomes" id="UP001497623"/>
    </source>
</evidence>
<dbReference type="Proteomes" id="UP001497623">
    <property type="component" value="Unassembled WGS sequence"/>
</dbReference>